<evidence type="ECO:0000256" key="7">
    <source>
        <dbReference type="SAM" id="Phobius"/>
    </source>
</evidence>
<keyword evidence="5 7" id="KW-1133">Transmembrane helix</keyword>
<reference evidence="9 10" key="1">
    <citation type="journal article" date="2018" name="Int. J. Syst. Evol. Microbiol.">
        <title>Planococcus salinus sp. nov., a moderately halophilic bacterium isolated from a saline-alkali soil.</title>
        <authorList>
            <person name="Gan L."/>
        </authorList>
    </citation>
    <scope>NUCLEOTIDE SEQUENCE [LARGE SCALE GENOMIC DNA]</scope>
    <source>
        <strain evidence="9 10">LCB217</strain>
    </source>
</reference>
<dbReference type="GO" id="GO:0005886">
    <property type="term" value="C:plasma membrane"/>
    <property type="evidence" value="ECO:0007669"/>
    <property type="project" value="UniProtKB-SubCell"/>
</dbReference>
<comment type="similarity">
    <text evidence="2">Belongs to the acyltransferase 3 family.</text>
</comment>
<keyword evidence="10" id="KW-1185">Reference proteome</keyword>
<feature type="transmembrane region" description="Helical" evidence="7">
    <location>
        <begin position="275"/>
        <end position="294"/>
    </location>
</feature>
<dbReference type="GO" id="GO:0016413">
    <property type="term" value="F:O-acetyltransferase activity"/>
    <property type="evidence" value="ECO:0007669"/>
    <property type="project" value="TreeGrafter"/>
</dbReference>
<organism evidence="9 10">
    <name type="scientific">Planococcus salinus</name>
    <dbReference type="NCBI Taxonomy" id="1848460"/>
    <lineage>
        <taxon>Bacteria</taxon>
        <taxon>Bacillati</taxon>
        <taxon>Bacillota</taxon>
        <taxon>Bacilli</taxon>
        <taxon>Bacillales</taxon>
        <taxon>Caryophanaceae</taxon>
        <taxon>Planococcus</taxon>
    </lineage>
</organism>
<feature type="transmembrane region" description="Helical" evidence="7">
    <location>
        <begin position="7"/>
        <end position="24"/>
    </location>
</feature>
<keyword evidence="6 7" id="KW-0472">Membrane</keyword>
<name>A0A3M8P4C4_9BACL</name>
<evidence type="ECO:0000256" key="2">
    <source>
        <dbReference type="ARBA" id="ARBA00007400"/>
    </source>
</evidence>
<feature type="transmembrane region" description="Helical" evidence="7">
    <location>
        <begin position="44"/>
        <end position="63"/>
    </location>
</feature>
<protein>
    <recommendedName>
        <fullName evidence="8">Acyltransferase 3 domain-containing protein</fullName>
    </recommendedName>
</protein>
<accession>A0A3M8P4C4</accession>
<dbReference type="GO" id="GO:0009246">
    <property type="term" value="P:enterobacterial common antigen biosynthetic process"/>
    <property type="evidence" value="ECO:0007669"/>
    <property type="project" value="TreeGrafter"/>
</dbReference>
<feature type="transmembrane region" description="Helical" evidence="7">
    <location>
        <begin position="306"/>
        <end position="329"/>
    </location>
</feature>
<feature type="transmembrane region" description="Helical" evidence="7">
    <location>
        <begin position="248"/>
        <end position="263"/>
    </location>
</feature>
<feature type="domain" description="Acyltransferase 3" evidence="8">
    <location>
        <begin position="6"/>
        <end position="323"/>
    </location>
</feature>
<feature type="transmembrane region" description="Helical" evidence="7">
    <location>
        <begin position="207"/>
        <end position="228"/>
    </location>
</feature>
<dbReference type="AlphaFoldDB" id="A0A3M8P4C4"/>
<feature type="transmembrane region" description="Helical" evidence="7">
    <location>
        <begin position="181"/>
        <end position="200"/>
    </location>
</feature>
<evidence type="ECO:0000256" key="1">
    <source>
        <dbReference type="ARBA" id="ARBA00004651"/>
    </source>
</evidence>
<dbReference type="PANTHER" id="PTHR40074:SF2">
    <property type="entry name" value="O-ACETYLTRANSFERASE WECH"/>
    <property type="match status" value="1"/>
</dbReference>
<evidence type="ECO:0000313" key="9">
    <source>
        <dbReference type="EMBL" id="RNF38251.1"/>
    </source>
</evidence>
<evidence type="ECO:0000256" key="4">
    <source>
        <dbReference type="ARBA" id="ARBA00022692"/>
    </source>
</evidence>
<sequence>MKNLSEINMIRAFACLSVVYNHVITNFDKFTANDFSETAAFTVLRYLFLFATPVFILISITLLSRNYPEKLPERFLWKRLKFIFVPYVLIGLFTAYIASVNSEESGFREIAWKIVALGDWHGFFILVIFQFYLLFWLFNKLLRKIKPWMPLLVTFVISFGHLYAMEHVLAYQEFIYTEYPLWYRTNILAWLFYFVAGFYIGVHYERLVAFLVNKWWLLLVVAAGSFAWVYHNVVTVGYTDVASDRYDMFLYTLSVFFLLVVLFRKMTFRMPLLEIVSSFSFFIYLSHLLFMVGLGRITQVFQDSFLLYSLTLLLFVTGISVGIGILLYTNRVTRLVTGKNAWMDRLMRPVVSESK</sequence>
<evidence type="ECO:0000259" key="8">
    <source>
        <dbReference type="Pfam" id="PF01757"/>
    </source>
</evidence>
<keyword evidence="4 7" id="KW-0812">Transmembrane</keyword>
<feature type="transmembrane region" description="Helical" evidence="7">
    <location>
        <begin position="120"/>
        <end position="138"/>
    </location>
</feature>
<gene>
    <name evidence="9" type="ORF">EEX84_15430</name>
</gene>
<evidence type="ECO:0000256" key="3">
    <source>
        <dbReference type="ARBA" id="ARBA00022475"/>
    </source>
</evidence>
<proteinExistence type="inferred from homology"/>
<feature type="transmembrane region" description="Helical" evidence="7">
    <location>
        <begin position="150"/>
        <end position="169"/>
    </location>
</feature>
<feature type="transmembrane region" description="Helical" evidence="7">
    <location>
        <begin position="83"/>
        <end position="100"/>
    </location>
</feature>
<keyword evidence="3" id="KW-1003">Cell membrane</keyword>
<evidence type="ECO:0000313" key="10">
    <source>
        <dbReference type="Proteomes" id="UP000275473"/>
    </source>
</evidence>
<dbReference type="Pfam" id="PF01757">
    <property type="entry name" value="Acyl_transf_3"/>
    <property type="match status" value="1"/>
</dbReference>
<comment type="subcellular location">
    <subcellularLocation>
        <location evidence="1">Cell membrane</location>
        <topology evidence="1">Multi-pass membrane protein</topology>
    </subcellularLocation>
</comment>
<dbReference type="InterPro" id="IPR002656">
    <property type="entry name" value="Acyl_transf_3_dom"/>
</dbReference>
<dbReference type="Proteomes" id="UP000275473">
    <property type="component" value="Unassembled WGS sequence"/>
</dbReference>
<evidence type="ECO:0000256" key="6">
    <source>
        <dbReference type="ARBA" id="ARBA00023136"/>
    </source>
</evidence>
<evidence type="ECO:0000256" key="5">
    <source>
        <dbReference type="ARBA" id="ARBA00022989"/>
    </source>
</evidence>
<dbReference type="OrthoDB" id="65129at2"/>
<dbReference type="EMBL" id="RIAX01000018">
    <property type="protein sequence ID" value="RNF38251.1"/>
    <property type="molecule type" value="Genomic_DNA"/>
</dbReference>
<comment type="caution">
    <text evidence="9">The sequence shown here is derived from an EMBL/GenBank/DDBJ whole genome shotgun (WGS) entry which is preliminary data.</text>
</comment>
<dbReference type="RefSeq" id="WP_123166546.1">
    <property type="nucleotide sequence ID" value="NZ_RIAX01000018.1"/>
</dbReference>
<dbReference type="PANTHER" id="PTHR40074">
    <property type="entry name" value="O-ACETYLTRANSFERASE WECH"/>
    <property type="match status" value="1"/>
</dbReference>